<evidence type="ECO:0000313" key="2">
    <source>
        <dbReference type="Proteomes" id="UP000499080"/>
    </source>
</evidence>
<reference evidence="1 2" key="1">
    <citation type="journal article" date="2019" name="Sci. Rep.">
        <title>Orb-weaving spider Araneus ventricosus genome elucidates the spidroin gene catalogue.</title>
        <authorList>
            <person name="Kono N."/>
            <person name="Nakamura H."/>
            <person name="Ohtoshi R."/>
            <person name="Moran D.A.P."/>
            <person name="Shinohara A."/>
            <person name="Yoshida Y."/>
            <person name="Fujiwara M."/>
            <person name="Mori M."/>
            <person name="Tomita M."/>
            <person name="Arakawa K."/>
        </authorList>
    </citation>
    <scope>NUCLEOTIDE SEQUENCE [LARGE SCALE GENOMIC DNA]</scope>
</reference>
<dbReference type="AlphaFoldDB" id="A0A4Y2TB11"/>
<comment type="caution">
    <text evidence="1">The sequence shown here is derived from an EMBL/GenBank/DDBJ whole genome shotgun (WGS) entry which is preliminary data.</text>
</comment>
<evidence type="ECO:0000313" key="1">
    <source>
        <dbReference type="EMBL" id="GBN97170.1"/>
    </source>
</evidence>
<proteinExistence type="predicted"/>
<gene>
    <name evidence="1" type="ORF">AVEN_132300_1</name>
</gene>
<dbReference type="Proteomes" id="UP000499080">
    <property type="component" value="Unassembled WGS sequence"/>
</dbReference>
<name>A0A4Y2TB11_ARAVE</name>
<keyword evidence="2" id="KW-1185">Reference proteome</keyword>
<organism evidence="1 2">
    <name type="scientific">Araneus ventricosus</name>
    <name type="common">Orbweaver spider</name>
    <name type="synonym">Epeira ventricosa</name>
    <dbReference type="NCBI Taxonomy" id="182803"/>
    <lineage>
        <taxon>Eukaryota</taxon>
        <taxon>Metazoa</taxon>
        <taxon>Ecdysozoa</taxon>
        <taxon>Arthropoda</taxon>
        <taxon>Chelicerata</taxon>
        <taxon>Arachnida</taxon>
        <taxon>Araneae</taxon>
        <taxon>Araneomorphae</taxon>
        <taxon>Entelegynae</taxon>
        <taxon>Araneoidea</taxon>
        <taxon>Araneidae</taxon>
        <taxon>Araneus</taxon>
    </lineage>
</organism>
<dbReference type="EMBL" id="BGPR01027003">
    <property type="protein sequence ID" value="GBN97170.1"/>
    <property type="molecule type" value="Genomic_DNA"/>
</dbReference>
<accession>A0A4Y2TB11</accession>
<sequence length="106" mass="11898">MLFSNKWIELSSFSSYSGSSANCFAKEIHFEEHKCKVSQPTAVHKEPFEETPYASSKNGSPVMWSFRRELARATCEGCYSPISDRTVSGFIPHSGSSANCFTRKFI</sequence>
<protein>
    <submittedName>
        <fullName evidence="1">Uncharacterized protein</fullName>
    </submittedName>
</protein>